<protein>
    <submittedName>
        <fullName evidence="1">Uncharacterized protein</fullName>
    </submittedName>
</protein>
<evidence type="ECO:0000313" key="1">
    <source>
        <dbReference type="EMBL" id="KAI3812624.1"/>
    </source>
</evidence>
<evidence type="ECO:0000313" key="2">
    <source>
        <dbReference type="Proteomes" id="UP001056120"/>
    </source>
</evidence>
<sequence>MAKLIVEIIEAGDLMPKDDQGSATLFDEIDFSGQDKRTQTKTLPTSGQKTVNAWNETLVFNVQEPKNLPFPPSRYSEWMRPNFIYVDTPAPTVVVSMRLKVYGGGGGRISDLGGG</sequence>
<organism evidence="1 2">
    <name type="scientific">Smallanthus sonchifolius</name>
    <dbReference type="NCBI Taxonomy" id="185202"/>
    <lineage>
        <taxon>Eukaryota</taxon>
        <taxon>Viridiplantae</taxon>
        <taxon>Streptophyta</taxon>
        <taxon>Embryophyta</taxon>
        <taxon>Tracheophyta</taxon>
        <taxon>Spermatophyta</taxon>
        <taxon>Magnoliopsida</taxon>
        <taxon>eudicotyledons</taxon>
        <taxon>Gunneridae</taxon>
        <taxon>Pentapetalae</taxon>
        <taxon>asterids</taxon>
        <taxon>campanulids</taxon>
        <taxon>Asterales</taxon>
        <taxon>Asteraceae</taxon>
        <taxon>Asteroideae</taxon>
        <taxon>Heliantheae alliance</taxon>
        <taxon>Millerieae</taxon>
        <taxon>Smallanthus</taxon>
    </lineage>
</organism>
<dbReference type="EMBL" id="CM042023">
    <property type="protein sequence ID" value="KAI3812624.1"/>
    <property type="molecule type" value="Genomic_DNA"/>
</dbReference>
<reference evidence="1 2" key="2">
    <citation type="journal article" date="2022" name="Mol. Ecol. Resour.">
        <title>The genomes of chicory, endive, great burdock and yacon provide insights into Asteraceae paleo-polyploidization history and plant inulin production.</title>
        <authorList>
            <person name="Fan W."/>
            <person name="Wang S."/>
            <person name="Wang H."/>
            <person name="Wang A."/>
            <person name="Jiang F."/>
            <person name="Liu H."/>
            <person name="Zhao H."/>
            <person name="Xu D."/>
            <person name="Zhang Y."/>
        </authorList>
    </citation>
    <scope>NUCLEOTIDE SEQUENCE [LARGE SCALE GENOMIC DNA]</scope>
    <source>
        <strain evidence="2">cv. Yunnan</strain>
        <tissue evidence="1">Leaves</tissue>
    </source>
</reference>
<keyword evidence="2" id="KW-1185">Reference proteome</keyword>
<comment type="caution">
    <text evidence="1">The sequence shown here is derived from an EMBL/GenBank/DDBJ whole genome shotgun (WGS) entry which is preliminary data.</text>
</comment>
<proteinExistence type="predicted"/>
<gene>
    <name evidence="1" type="ORF">L1987_17335</name>
</gene>
<reference evidence="2" key="1">
    <citation type="journal article" date="2022" name="Mol. Ecol. Resour.">
        <title>The genomes of chicory, endive, great burdock and yacon provide insights into Asteraceae palaeo-polyploidization history and plant inulin production.</title>
        <authorList>
            <person name="Fan W."/>
            <person name="Wang S."/>
            <person name="Wang H."/>
            <person name="Wang A."/>
            <person name="Jiang F."/>
            <person name="Liu H."/>
            <person name="Zhao H."/>
            <person name="Xu D."/>
            <person name="Zhang Y."/>
        </authorList>
    </citation>
    <scope>NUCLEOTIDE SEQUENCE [LARGE SCALE GENOMIC DNA]</scope>
    <source>
        <strain evidence="2">cv. Yunnan</strain>
    </source>
</reference>
<name>A0ACB9IX75_9ASTR</name>
<dbReference type="Proteomes" id="UP001056120">
    <property type="component" value="Linkage Group LG06"/>
</dbReference>
<accession>A0ACB9IX75</accession>